<feature type="compositionally biased region" description="Polar residues" evidence="2">
    <location>
        <begin position="103"/>
        <end position="112"/>
    </location>
</feature>
<feature type="region of interest" description="Disordered" evidence="2">
    <location>
        <begin position="64"/>
        <end position="112"/>
    </location>
</feature>
<evidence type="ECO:0000256" key="2">
    <source>
        <dbReference type="SAM" id="MobiDB-lite"/>
    </source>
</evidence>
<dbReference type="AlphaFoldDB" id="A0AAD1XJ22"/>
<evidence type="ECO:0000256" key="1">
    <source>
        <dbReference type="SAM" id="Coils"/>
    </source>
</evidence>
<feature type="compositionally biased region" description="Polar residues" evidence="2">
    <location>
        <begin position="80"/>
        <end position="93"/>
    </location>
</feature>
<evidence type="ECO:0000313" key="4">
    <source>
        <dbReference type="Proteomes" id="UP001295684"/>
    </source>
</evidence>
<feature type="compositionally biased region" description="Basic and acidic residues" evidence="2">
    <location>
        <begin position="217"/>
        <end position="232"/>
    </location>
</feature>
<keyword evidence="4" id="KW-1185">Reference proteome</keyword>
<accession>A0AAD1XJ22</accession>
<sequence length="266" mass="30823">MNKSSGNQSSKPLKRSWRLESSSIHSPSCLCYVFNLIDGSSFNFCKISQILNKSIDQEKDLKDYGVESSSQDQQHSASQEPQVDMSNDSYLQDSNDEQKHQSENPIESGSSVKNTLMPIFDKQDIVSCHDAFLGNKFSDSELKQEIKKLKSQIKIIIDEIYEMVDKELAIEEQSKKPLSEDNELVCEREELVRFLRQIETTLRAHTKHFKRRQKLRSGREEQGKEKEHSEFCVEKDDVESLKEEIAKLREDQQSTKEQLQRTQEAL</sequence>
<keyword evidence="1" id="KW-0175">Coiled coil</keyword>
<feature type="coiled-coil region" evidence="1">
    <location>
        <begin position="238"/>
        <end position="265"/>
    </location>
</feature>
<gene>
    <name evidence="3" type="ORF">ECRASSUSDP1_LOCUS14978</name>
</gene>
<comment type="caution">
    <text evidence="3">The sequence shown here is derived from an EMBL/GenBank/DDBJ whole genome shotgun (WGS) entry which is preliminary data.</text>
</comment>
<dbReference type="Proteomes" id="UP001295684">
    <property type="component" value="Unassembled WGS sequence"/>
</dbReference>
<protein>
    <submittedName>
        <fullName evidence="3">Uncharacterized protein</fullName>
    </submittedName>
</protein>
<proteinExistence type="predicted"/>
<reference evidence="3" key="1">
    <citation type="submission" date="2023-07" db="EMBL/GenBank/DDBJ databases">
        <authorList>
            <consortium name="AG Swart"/>
            <person name="Singh M."/>
            <person name="Singh A."/>
            <person name="Seah K."/>
            <person name="Emmerich C."/>
        </authorList>
    </citation>
    <scope>NUCLEOTIDE SEQUENCE</scope>
    <source>
        <strain evidence="3">DP1</strain>
    </source>
</reference>
<dbReference type="EMBL" id="CAMPGE010014989">
    <property type="protein sequence ID" value="CAI2373632.1"/>
    <property type="molecule type" value="Genomic_DNA"/>
</dbReference>
<feature type="region of interest" description="Disordered" evidence="2">
    <location>
        <begin position="209"/>
        <end position="232"/>
    </location>
</feature>
<evidence type="ECO:0000313" key="3">
    <source>
        <dbReference type="EMBL" id="CAI2373632.1"/>
    </source>
</evidence>
<organism evidence="3 4">
    <name type="scientific">Euplotes crassus</name>
    <dbReference type="NCBI Taxonomy" id="5936"/>
    <lineage>
        <taxon>Eukaryota</taxon>
        <taxon>Sar</taxon>
        <taxon>Alveolata</taxon>
        <taxon>Ciliophora</taxon>
        <taxon>Intramacronucleata</taxon>
        <taxon>Spirotrichea</taxon>
        <taxon>Hypotrichia</taxon>
        <taxon>Euplotida</taxon>
        <taxon>Euplotidae</taxon>
        <taxon>Moneuplotes</taxon>
    </lineage>
</organism>
<name>A0AAD1XJ22_EUPCR</name>
<feature type="compositionally biased region" description="Low complexity" evidence="2">
    <location>
        <begin position="68"/>
        <end position="79"/>
    </location>
</feature>